<keyword evidence="2 5" id="KW-1133">Transmembrane helix</keyword>
<evidence type="ECO:0000256" key="5">
    <source>
        <dbReference type="SAM" id="Phobius"/>
    </source>
</evidence>
<feature type="transmembrane region" description="Helical" evidence="5">
    <location>
        <begin position="100"/>
        <end position="123"/>
    </location>
</feature>
<feature type="region of interest" description="Disordered" evidence="4">
    <location>
        <begin position="421"/>
        <end position="459"/>
    </location>
</feature>
<feature type="transmembrane region" description="Helical" evidence="5">
    <location>
        <begin position="299"/>
        <end position="318"/>
    </location>
</feature>
<keyword evidence="3 5" id="KW-0472">Membrane</keyword>
<feature type="transmembrane region" description="Helical" evidence="5">
    <location>
        <begin position="325"/>
        <end position="348"/>
    </location>
</feature>
<keyword evidence="8" id="KW-1185">Reference proteome</keyword>
<dbReference type="Gene3D" id="1.20.1250.20">
    <property type="entry name" value="MFS general substrate transporter like domains"/>
    <property type="match status" value="2"/>
</dbReference>
<protein>
    <submittedName>
        <fullName evidence="7">MFS transporter</fullName>
    </submittedName>
</protein>
<evidence type="ECO:0000256" key="1">
    <source>
        <dbReference type="ARBA" id="ARBA00022692"/>
    </source>
</evidence>
<comment type="caution">
    <text evidence="7">The sequence shown here is derived from an EMBL/GenBank/DDBJ whole genome shotgun (WGS) entry which is preliminary data.</text>
</comment>
<dbReference type="CDD" id="cd17477">
    <property type="entry name" value="MFS_YcaD_like"/>
    <property type="match status" value="1"/>
</dbReference>
<dbReference type="InterPro" id="IPR020846">
    <property type="entry name" value="MFS_dom"/>
</dbReference>
<dbReference type="OrthoDB" id="9810614at2"/>
<evidence type="ECO:0000313" key="8">
    <source>
        <dbReference type="Proteomes" id="UP000287447"/>
    </source>
</evidence>
<evidence type="ECO:0000259" key="6">
    <source>
        <dbReference type="PROSITE" id="PS50850"/>
    </source>
</evidence>
<feature type="transmembrane region" description="Helical" evidence="5">
    <location>
        <begin position="75"/>
        <end position="94"/>
    </location>
</feature>
<feature type="domain" description="Major facilitator superfamily (MFS) profile" evidence="6">
    <location>
        <begin position="11"/>
        <end position="382"/>
    </location>
</feature>
<evidence type="ECO:0000256" key="4">
    <source>
        <dbReference type="SAM" id="MobiDB-lite"/>
    </source>
</evidence>
<dbReference type="AlphaFoldDB" id="A0A3S2VLB9"/>
<dbReference type="PANTHER" id="PTHR23521:SF3">
    <property type="entry name" value="MFS TRANSPORTER"/>
    <property type="match status" value="1"/>
</dbReference>
<evidence type="ECO:0000256" key="2">
    <source>
        <dbReference type="ARBA" id="ARBA00022989"/>
    </source>
</evidence>
<dbReference type="InterPro" id="IPR036259">
    <property type="entry name" value="MFS_trans_sf"/>
</dbReference>
<dbReference type="GO" id="GO:0022857">
    <property type="term" value="F:transmembrane transporter activity"/>
    <property type="evidence" value="ECO:0007669"/>
    <property type="project" value="InterPro"/>
</dbReference>
<dbReference type="GO" id="GO:0005886">
    <property type="term" value="C:plasma membrane"/>
    <property type="evidence" value="ECO:0007669"/>
    <property type="project" value="TreeGrafter"/>
</dbReference>
<dbReference type="Proteomes" id="UP000287447">
    <property type="component" value="Unassembled WGS sequence"/>
</dbReference>
<dbReference type="PROSITE" id="PS50850">
    <property type="entry name" value="MFS"/>
    <property type="match status" value="1"/>
</dbReference>
<feature type="transmembrane region" description="Helical" evidence="5">
    <location>
        <begin position="269"/>
        <end position="293"/>
    </location>
</feature>
<organism evidence="7 8">
    <name type="scientific">Hwanghaeella grinnelliae</name>
    <dbReference type="NCBI Taxonomy" id="2500179"/>
    <lineage>
        <taxon>Bacteria</taxon>
        <taxon>Pseudomonadati</taxon>
        <taxon>Pseudomonadota</taxon>
        <taxon>Alphaproteobacteria</taxon>
        <taxon>Rhodospirillales</taxon>
        <taxon>Rhodospirillaceae</taxon>
        <taxon>Hwanghaeella</taxon>
    </lineage>
</organism>
<dbReference type="SUPFAM" id="SSF103473">
    <property type="entry name" value="MFS general substrate transporter"/>
    <property type="match status" value="1"/>
</dbReference>
<dbReference type="RefSeq" id="WP_127767191.1">
    <property type="nucleotide sequence ID" value="NZ_SADE01000003.1"/>
</dbReference>
<dbReference type="EMBL" id="SADE01000003">
    <property type="protein sequence ID" value="RVU34915.1"/>
    <property type="molecule type" value="Genomic_DNA"/>
</dbReference>
<evidence type="ECO:0000313" key="7">
    <source>
        <dbReference type="EMBL" id="RVU34915.1"/>
    </source>
</evidence>
<feature type="transmembrane region" description="Helical" evidence="5">
    <location>
        <begin position="47"/>
        <end position="68"/>
    </location>
</feature>
<dbReference type="PANTHER" id="PTHR23521">
    <property type="entry name" value="TRANSPORTER MFS SUPERFAMILY"/>
    <property type="match status" value="1"/>
</dbReference>
<sequence>MVFLRKPSIFIVGAVVLSAILLQGGNGILTILVPLRMTDSGLPATSVGFVGTGYAIGFLIGCIFATGLVRTVGHIRAYAALAAVMGTGILALTIDTNVFLYAGVRAATGFCMAGLTTVIESWINERTPSESRGNVLSIYMVVTKGAMAMGPLMLGYGDVNGPGFLMIICAFCSMSLVPMALTRGPSPNIPSLKRMGVTTLYKIAPAAIVGCVAIGLVNGAVISLVPTYATSIDLSPTTIAFIMAGMQLGGLAFQWPLGWMSDRMDRRLVIAFCALAVTVLSLTIVLLAGMPAIVQVALFWAWGGVSFSIYAICVSHAADRAPLDLMVAMSSSLLLAWAAGAVVGPTAASFMMTAIGPVGLFYYSATVMTCLLAFVLIRTRLRQAEPSASKTDFVGLPASSPVIQQMDPRMHDAIHASSIYEGQATARSPADDSVAADYDDGGYNDSPSLNPETDDPEKP</sequence>
<name>A0A3S2VLB9_9PROT</name>
<feature type="transmembrane region" description="Helical" evidence="5">
    <location>
        <begin position="9"/>
        <end position="35"/>
    </location>
</feature>
<feature type="transmembrane region" description="Helical" evidence="5">
    <location>
        <begin position="135"/>
        <end position="157"/>
    </location>
</feature>
<feature type="transmembrane region" description="Helical" evidence="5">
    <location>
        <begin position="360"/>
        <end position="377"/>
    </location>
</feature>
<keyword evidence="1 5" id="KW-0812">Transmembrane</keyword>
<proteinExistence type="predicted"/>
<feature type="transmembrane region" description="Helical" evidence="5">
    <location>
        <begin position="237"/>
        <end position="257"/>
    </location>
</feature>
<dbReference type="Pfam" id="PF07690">
    <property type="entry name" value="MFS_1"/>
    <property type="match status" value="1"/>
</dbReference>
<reference evidence="8" key="1">
    <citation type="submission" date="2019-01" db="EMBL/GenBank/DDBJ databases">
        <title>Gri0909 isolated from a small marine red alga.</title>
        <authorList>
            <person name="Kim J."/>
            <person name="Jeong S.E."/>
            <person name="Jeon C.O."/>
        </authorList>
    </citation>
    <scope>NUCLEOTIDE SEQUENCE [LARGE SCALE GENOMIC DNA]</scope>
    <source>
        <strain evidence="8">Gri0909</strain>
    </source>
</reference>
<dbReference type="InterPro" id="IPR047200">
    <property type="entry name" value="MFS_YcaD-like"/>
</dbReference>
<feature type="transmembrane region" description="Helical" evidence="5">
    <location>
        <begin position="163"/>
        <end position="182"/>
    </location>
</feature>
<feature type="transmembrane region" description="Helical" evidence="5">
    <location>
        <begin position="203"/>
        <end position="225"/>
    </location>
</feature>
<accession>A0A3S2VLB9</accession>
<evidence type="ECO:0000256" key="3">
    <source>
        <dbReference type="ARBA" id="ARBA00023136"/>
    </source>
</evidence>
<dbReference type="InterPro" id="IPR011701">
    <property type="entry name" value="MFS"/>
</dbReference>
<gene>
    <name evidence="7" type="ORF">EOI86_18955</name>
</gene>